<dbReference type="AlphaFoldDB" id="A0A0D0E8F4"/>
<reference evidence="2 3" key="1">
    <citation type="submission" date="2014-04" db="EMBL/GenBank/DDBJ databases">
        <authorList>
            <consortium name="DOE Joint Genome Institute"/>
            <person name="Kuo A."/>
            <person name="Kohler A."/>
            <person name="Jargeat P."/>
            <person name="Nagy L.G."/>
            <person name="Floudas D."/>
            <person name="Copeland A."/>
            <person name="Barry K.W."/>
            <person name="Cichocki N."/>
            <person name="Veneault-Fourrey C."/>
            <person name="LaButti K."/>
            <person name="Lindquist E.A."/>
            <person name="Lipzen A."/>
            <person name="Lundell T."/>
            <person name="Morin E."/>
            <person name="Murat C."/>
            <person name="Sun H."/>
            <person name="Tunlid A."/>
            <person name="Henrissat B."/>
            <person name="Grigoriev I.V."/>
            <person name="Hibbett D.S."/>
            <person name="Martin F."/>
            <person name="Nordberg H.P."/>
            <person name="Cantor M.N."/>
            <person name="Hua S.X."/>
        </authorList>
    </citation>
    <scope>NUCLEOTIDE SEQUENCE [LARGE SCALE GENOMIC DNA]</scope>
    <source>
        <strain evidence="2 3">Ve08.2h10</strain>
    </source>
</reference>
<dbReference type="Proteomes" id="UP000054538">
    <property type="component" value="Unassembled WGS sequence"/>
</dbReference>
<dbReference type="PANTHER" id="PTHR38646">
    <property type="entry name" value="YALI0F00814P"/>
    <property type="match status" value="1"/>
</dbReference>
<protein>
    <recommendedName>
        <fullName evidence="4">DUF202 domain-containing protein</fullName>
    </recommendedName>
</protein>
<evidence type="ECO:0000313" key="2">
    <source>
        <dbReference type="EMBL" id="KIK98439.1"/>
    </source>
</evidence>
<organism evidence="2 3">
    <name type="scientific">Paxillus rubicundulus Ve08.2h10</name>
    <dbReference type="NCBI Taxonomy" id="930991"/>
    <lineage>
        <taxon>Eukaryota</taxon>
        <taxon>Fungi</taxon>
        <taxon>Dikarya</taxon>
        <taxon>Basidiomycota</taxon>
        <taxon>Agaricomycotina</taxon>
        <taxon>Agaricomycetes</taxon>
        <taxon>Agaricomycetidae</taxon>
        <taxon>Boletales</taxon>
        <taxon>Paxilineae</taxon>
        <taxon>Paxillaceae</taxon>
        <taxon>Paxillus</taxon>
    </lineage>
</organism>
<feature type="transmembrane region" description="Helical" evidence="1">
    <location>
        <begin position="123"/>
        <end position="142"/>
    </location>
</feature>
<keyword evidence="1" id="KW-0472">Membrane</keyword>
<sequence>MHRYRGHRTNSFLPIDTIELTELRARQRTFYGAYRRTALANLGYAITVLRLFDVRFYRIGVLFLVLSGMLIGLGYIRARHSQHDFADQNPEKVSTLYNQAIPTKGQEHAREFGRPFVTAGFDILTVTVVVFAVELALLVLVFQV</sequence>
<dbReference type="InParanoid" id="A0A0D0E8F4"/>
<evidence type="ECO:0000256" key="1">
    <source>
        <dbReference type="SAM" id="Phobius"/>
    </source>
</evidence>
<evidence type="ECO:0000313" key="3">
    <source>
        <dbReference type="Proteomes" id="UP000054538"/>
    </source>
</evidence>
<accession>A0A0D0E8F4</accession>
<keyword evidence="3" id="KW-1185">Reference proteome</keyword>
<evidence type="ECO:0008006" key="4">
    <source>
        <dbReference type="Google" id="ProtNLM"/>
    </source>
</evidence>
<dbReference type="OrthoDB" id="2555434at2759"/>
<dbReference type="EMBL" id="KN824892">
    <property type="protein sequence ID" value="KIK98439.1"/>
    <property type="molecule type" value="Genomic_DNA"/>
</dbReference>
<dbReference type="HOGENOM" id="CLU_107661_1_0_1"/>
<keyword evidence="1" id="KW-1133">Transmembrane helix</keyword>
<name>A0A0D0E8F4_9AGAM</name>
<keyword evidence="1" id="KW-0812">Transmembrane</keyword>
<feature type="transmembrane region" description="Helical" evidence="1">
    <location>
        <begin position="56"/>
        <end position="76"/>
    </location>
</feature>
<reference evidence="3" key="2">
    <citation type="submission" date="2015-01" db="EMBL/GenBank/DDBJ databases">
        <title>Evolutionary Origins and Diversification of the Mycorrhizal Mutualists.</title>
        <authorList>
            <consortium name="DOE Joint Genome Institute"/>
            <consortium name="Mycorrhizal Genomics Consortium"/>
            <person name="Kohler A."/>
            <person name="Kuo A."/>
            <person name="Nagy L.G."/>
            <person name="Floudas D."/>
            <person name="Copeland A."/>
            <person name="Barry K.W."/>
            <person name="Cichocki N."/>
            <person name="Veneault-Fourrey C."/>
            <person name="LaButti K."/>
            <person name="Lindquist E.A."/>
            <person name="Lipzen A."/>
            <person name="Lundell T."/>
            <person name="Morin E."/>
            <person name="Murat C."/>
            <person name="Riley R."/>
            <person name="Ohm R."/>
            <person name="Sun H."/>
            <person name="Tunlid A."/>
            <person name="Henrissat B."/>
            <person name="Grigoriev I.V."/>
            <person name="Hibbett D.S."/>
            <person name="Martin F."/>
        </authorList>
    </citation>
    <scope>NUCLEOTIDE SEQUENCE [LARGE SCALE GENOMIC DNA]</scope>
    <source>
        <strain evidence="3">Ve08.2h10</strain>
    </source>
</reference>
<proteinExistence type="predicted"/>
<gene>
    <name evidence="2" type="ORF">PAXRUDRAFT_823860</name>
</gene>
<dbReference type="PANTHER" id="PTHR38646:SF1">
    <property type="entry name" value="DUF202 DOMAIN-CONTAINING PROTEIN"/>
    <property type="match status" value="1"/>
</dbReference>